<dbReference type="PANTHER" id="PTHR13887">
    <property type="entry name" value="GLUTATHIONE S-TRANSFERASE KAPPA"/>
    <property type="match status" value="1"/>
</dbReference>
<dbReference type="InterPro" id="IPR041205">
    <property type="entry name" value="ScsC_N"/>
</dbReference>
<sequence>MLPLSRLLPALALTGVVALAAPTRAQAPAQAPAPMTEAQRQAIEGVVRDYLLKNPEVLQEAMAELEKRQQDSQRQAQASALKETRDTLHNSPHGLVAGNPNGDVTLVEFFDYNCGYCKRALTDLQTLVKGDPKLRIVLKDFPVLGPDSVEASKVALAAKQQLKGDRLFEYHVKLIESRGKVNGERAIAVAREMGLDIARLQKDMQSPDVQAALQENVSLGDKLGLSGTPAFIIGDEIIPGAVGAEPIRKTIAGVRQCGHATC</sequence>
<evidence type="ECO:0000313" key="7">
    <source>
        <dbReference type="EMBL" id="GJE01256.1"/>
    </source>
</evidence>
<evidence type="ECO:0000256" key="2">
    <source>
        <dbReference type="ARBA" id="ARBA00023002"/>
    </source>
</evidence>
<organism evidence="7 8">
    <name type="scientific">Methylobacterium isbiliense</name>
    <dbReference type="NCBI Taxonomy" id="315478"/>
    <lineage>
        <taxon>Bacteria</taxon>
        <taxon>Pseudomonadati</taxon>
        <taxon>Pseudomonadota</taxon>
        <taxon>Alphaproteobacteria</taxon>
        <taxon>Hyphomicrobiales</taxon>
        <taxon>Methylobacteriaceae</taxon>
        <taxon>Methylobacterium</taxon>
    </lineage>
</organism>
<feature type="signal peptide" evidence="5">
    <location>
        <begin position="1"/>
        <end position="20"/>
    </location>
</feature>
<reference evidence="7" key="1">
    <citation type="journal article" date="2021" name="Front. Microbiol.">
        <title>Comprehensive Comparative Genomics and Phenotyping of Methylobacterium Species.</title>
        <authorList>
            <person name="Alessa O."/>
            <person name="Ogura Y."/>
            <person name="Fujitani Y."/>
            <person name="Takami H."/>
            <person name="Hayashi T."/>
            <person name="Sahin N."/>
            <person name="Tani A."/>
        </authorList>
    </citation>
    <scope>NUCLEOTIDE SEQUENCE</scope>
    <source>
        <strain evidence="7">DSM 17168</strain>
    </source>
</reference>
<evidence type="ECO:0000313" key="8">
    <source>
        <dbReference type="Proteomes" id="UP001055153"/>
    </source>
</evidence>
<dbReference type="Pfam" id="PF01323">
    <property type="entry name" value="DSBA"/>
    <property type="match status" value="1"/>
</dbReference>
<keyword evidence="3" id="KW-1015">Disulfide bond</keyword>
<dbReference type="SUPFAM" id="SSF52833">
    <property type="entry name" value="Thioredoxin-like"/>
    <property type="match status" value="1"/>
</dbReference>
<accession>A0ABQ4SDF6</accession>
<dbReference type="PROSITE" id="PS51352">
    <property type="entry name" value="THIOREDOXIN_2"/>
    <property type="match status" value="1"/>
</dbReference>
<dbReference type="InterPro" id="IPR001853">
    <property type="entry name" value="DSBA-like_thioredoxin_dom"/>
</dbReference>
<dbReference type="EMBL" id="BPQQ01000035">
    <property type="protein sequence ID" value="GJE01256.1"/>
    <property type="molecule type" value="Genomic_DNA"/>
</dbReference>
<gene>
    <name evidence="7" type="ORF">GMJLKIPL_3186</name>
</gene>
<comment type="caution">
    <text evidence="7">The sequence shown here is derived from an EMBL/GenBank/DDBJ whole genome shotgun (WGS) entry which is preliminary data.</text>
</comment>
<dbReference type="Pfam" id="PF18312">
    <property type="entry name" value="ScsC_N"/>
    <property type="match status" value="1"/>
</dbReference>
<reference evidence="7" key="2">
    <citation type="submission" date="2021-08" db="EMBL/GenBank/DDBJ databases">
        <authorList>
            <person name="Tani A."/>
            <person name="Ola A."/>
            <person name="Ogura Y."/>
            <person name="Katsura K."/>
            <person name="Hayashi T."/>
        </authorList>
    </citation>
    <scope>NUCLEOTIDE SEQUENCE</scope>
    <source>
        <strain evidence="7">DSM 17168</strain>
    </source>
</reference>
<evidence type="ECO:0000256" key="3">
    <source>
        <dbReference type="ARBA" id="ARBA00023157"/>
    </source>
</evidence>
<dbReference type="CDD" id="cd03023">
    <property type="entry name" value="DsbA_Com1_like"/>
    <property type="match status" value="1"/>
</dbReference>
<dbReference type="PANTHER" id="PTHR13887:SF14">
    <property type="entry name" value="DISULFIDE BOND FORMATION PROTEIN D"/>
    <property type="match status" value="1"/>
</dbReference>
<keyword evidence="1 5" id="KW-0732">Signal</keyword>
<proteinExistence type="predicted"/>
<dbReference type="InterPro" id="IPR036249">
    <property type="entry name" value="Thioredoxin-like_sf"/>
</dbReference>
<keyword evidence="2" id="KW-0560">Oxidoreductase</keyword>
<evidence type="ECO:0000259" key="6">
    <source>
        <dbReference type="PROSITE" id="PS51352"/>
    </source>
</evidence>
<dbReference type="Proteomes" id="UP001055153">
    <property type="component" value="Unassembled WGS sequence"/>
</dbReference>
<keyword evidence="4" id="KW-0676">Redox-active center</keyword>
<dbReference type="Gene3D" id="3.40.30.10">
    <property type="entry name" value="Glutaredoxin"/>
    <property type="match status" value="1"/>
</dbReference>
<evidence type="ECO:0000256" key="5">
    <source>
        <dbReference type="SAM" id="SignalP"/>
    </source>
</evidence>
<keyword evidence="8" id="KW-1185">Reference proteome</keyword>
<dbReference type="RefSeq" id="WP_238236063.1">
    <property type="nucleotide sequence ID" value="NZ_BPQQ01000035.1"/>
</dbReference>
<evidence type="ECO:0000256" key="4">
    <source>
        <dbReference type="ARBA" id="ARBA00023284"/>
    </source>
</evidence>
<name>A0ABQ4SDF6_9HYPH</name>
<evidence type="ECO:0000256" key="1">
    <source>
        <dbReference type="ARBA" id="ARBA00022729"/>
    </source>
</evidence>
<feature type="chain" id="PRO_5046299350" description="Thioredoxin domain-containing protein" evidence="5">
    <location>
        <begin position="21"/>
        <end position="262"/>
    </location>
</feature>
<feature type="domain" description="Thioredoxin" evidence="6">
    <location>
        <begin position="27"/>
        <end position="256"/>
    </location>
</feature>
<protein>
    <recommendedName>
        <fullName evidence="6">Thioredoxin domain-containing protein</fullName>
    </recommendedName>
</protein>
<dbReference type="InterPro" id="IPR013766">
    <property type="entry name" value="Thioredoxin_domain"/>
</dbReference>